<reference evidence="2" key="1">
    <citation type="submission" date="2021-01" db="EMBL/GenBank/DDBJ databases">
        <authorList>
            <person name="Kaushik A."/>
        </authorList>
    </citation>
    <scope>NUCLEOTIDE SEQUENCE</scope>
    <source>
        <strain evidence="2">AG5</strain>
    </source>
</reference>
<feature type="region of interest" description="Disordered" evidence="1">
    <location>
        <begin position="173"/>
        <end position="194"/>
    </location>
</feature>
<evidence type="ECO:0000256" key="1">
    <source>
        <dbReference type="SAM" id="MobiDB-lite"/>
    </source>
</evidence>
<comment type="caution">
    <text evidence="2">The sequence shown here is derived from an EMBL/GenBank/DDBJ whole genome shotgun (WGS) entry which is preliminary data.</text>
</comment>
<sequence>MPFGWTTAHAEKREAEIQKSLNEIDALLACGRELLQSQDSSNAFAPEVSNNLTFRHDELTARSILVREALSAQSVDFVPVLAFEDLFYANVGTDYPMLQGSQSNGIILEIPMQATLTGTALSSQQAQSTQPPDNSYYRVYVHVGPDRSVVVLDPTPHSGVTRNPDAERLLNELSSPTTNAMESDSAGLETRPTTNNDAFGTSIIQSIISALARSVPN</sequence>
<evidence type="ECO:0000313" key="2">
    <source>
        <dbReference type="EMBL" id="CAE7101561.1"/>
    </source>
</evidence>
<dbReference type="AlphaFoldDB" id="A0A8H3DU28"/>
<dbReference type="EMBL" id="CAJNJQ010000811">
    <property type="protein sequence ID" value="CAE7101561.1"/>
    <property type="molecule type" value="Genomic_DNA"/>
</dbReference>
<accession>A0A8H3DU28</accession>
<dbReference type="Proteomes" id="UP000663827">
    <property type="component" value="Unassembled WGS sequence"/>
</dbReference>
<protein>
    <submittedName>
        <fullName evidence="2">Uncharacterized protein</fullName>
    </submittedName>
</protein>
<proteinExistence type="predicted"/>
<evidence type="ECO:0000313" key="3">
    <source>
        <dbReference type="Proteomes" id="UP000663827"/>
    </source>
</evidence>
<feature type="compositionally biased region" description="Polar residues" evidence="1">
    <location>
        <begin position="173"/>
        <end position="182"/>
    </location>
</feature>
<gene>
    <name evidence="2" type="ORF">RDB_LOCUS40965</name>
</gene>
<organism evidence="2 3">
    <name type="scientific">Rhizoctonia solani</name>
    <dbReference type="NCBI Taxonomy" id="456999"/>
    <lineage>
        <taxon>Eukaryota</taxon>
        <taxon>Fungi</taxon>
        <taxon>Dikarya</taxon>
        <taxon>Basidiomycota</taxon>
        <taxon>Agaricomycotina</taxon>
        <taxon>Agaricomycetes</taxon>
        <taxon>Cantharellales</taxon>
        <taxon>Ceratobasidiaceae</taxon>
        <taxon>Rhizoctonia</taxon>
    </lineage>
</organism>
<name>A0A8H3DU28_9AGAM</name>